<accession>A0AA38F603</accession>
<proteinExistence type="predicted"/>
<keyword evidence="2" id="KW-1185">Reference proteome</keyword>
<reference evidence="1 2" key="1">
    <citation type="journal article" date="2021" name="Nat. Plants">
        <title>The Taxus genome provides insights into paclitaxel biosynthesis.</title>
        <authorList>
            <person name="Xiong X."/>
            <person name="Gou J."/>
            <person name="Liao Q."/>
            <person name="Li Y."/>
            <person name="Zhou Q."/>
            <person name="Bi G."/>
            <person name="Li C."/>
            <person name="Du R."/>
            <person name="Wang X."/>
            <person name="Sun T."/>
            <person name="Guo L."/>
            <person name="Liang H."/>
            <person name="Lu P."/>
            <person name="Wu Y."/>
            <person name="Zhang Z."/>
            <person name="Ro D.K."/>
            <person name="Shang Y."/>
            <person name="Huang S."/>
            <person name="Yan J."/>
        </authorList>
    </citation>
    <scope>NUCLEOTIDE SEQUENCE [LARGE SCALE GENOMIC DNA]</scope>
    <source>
        <strain evidence="1">Ta-2019</strain>
    </source>
</reference>
<organism evidence="1 2">
    <name type="scientific">Taxus chinensis</name>
    <name type="common">Chinese yew</name>
    <name type="synonym">Taxus wallichiana var. chinensis</name>
    <dbReference type="NCBI Taxonomy" id="29808"/>
    <lineage>
        <taxon>Eukaryota</taxon>
        <taxon>Viridiplantae</taxon>
        <taxon>Streptophyta</taxon>
        <taxon>Embryophyta</taxon>
        <taxon>Tracheophyta</taxon>
        <taxon>Spermatophyta</taxon>
        <taxon>Pinopsida</taxon>
        <taxon>Pinidae</taxon>
        <taxon>Conifers II</taxon>
        <taxon>Cupressales</taxon>
        <taxon>Taxaceae</taxon>
        <taxon>Taxus</taxon>
    </lineage>
</organism>
<dbReference type="EMBL" id="JAHRHJ020000810">
    <property type="protein sequence ID" value="KAH9293709.1"/>
    <property type="molecule type" value="Genomic_DNA"/>
</dbReference>
<name>A0AA38F603_TAXCH</name>
<dbReference type="AlphaFoldDB" id="A0AA38F603"/>
<dbReference type="Proteomes" id="UP000824469">
    <property type="component" value="Unassembled WGS sequence"/>
</dbReference>
<evidence type="ECO:0000313" key="1">
    <source>
        <dbReference type="EMBL" id="KAH9293709.1"/>
    </source>
</evidence>
<evidence type="ECO:0000313" key="2">
    <source>
        <dbReference type="Proteomes" id="UP000824469"/>
    </source>
</evidence>
<sequence>ILGLFVRRFLLFGQMGGDLVRTEPADLKGVTLEDMALFDSKGFTPFLKIFKGHYENLSKDFASAWKVTKKGAVVEMKGISMEITMDSVAKLMGIPAVGREVYKPKKEASE</sequence>
<comment type="caution">
    <text evidence="1">The sequence shown here is derived from an EMBL/GenBank/DDBJ whole genome shotgun (WGS) entry which is preliminary data.</text>
</comment>
<feature type="non-terminal residue" evidence="1">
    <location>
        <position position="1"/>
    </location>
</feature>
<protein>
    <submittedName>
        <fullName evidence="1">Uncharacterized protein</fullName>
    </submittedName>
</protein>
<gene>
    <name evidence="1" type="ORF">KI387_041089</name>
</gene>